<feature type="region of interest" description="Disordered" evidence="5">
    <location>
        <begin position="518"/>
        <end position="539"/>
    </location>
</feature>
<dbReference type="GO" id="GO:0009506">
    <property type="term" value="C:plasmodesma"/>
    <property type="evidence" value="ECO:0007669"/>
    <property type="project" value="TreeGrafter"/>
</dbReference>
<dbReference type="PANTHER" id="PTHR31682">
    <property type="entry name" value="UDP-ARABINOSE MUTASE"/>
    <property type="match status" value="1"/>
</dbReference>
<evidence type="ECO:0000313" key="6">
    <source>
        <dbReference type="EMBL" id="TVU16434.1"/>
    </source>
</evidence>
<evidence type="ECO:0000256" key="1">
    <source>
        <dbReference type="ARBA" id="ARBA00004555"/>
    </source>
</evidence>
<dbReference type="Pfam" id="PF03214">
    <property type="entry name" value="RGP"/>
    <property type="match status" value="1"/>
</dbReference>
<dbReference type="AlphaFoldDB" id="A0A5J9TYG3"/>
<evidence type="ECO:0000256" key="4">
    <source>
        <dbReference type="ARBA" id="ARBA00023316"/>
    </source>
</evidence>
<proteinExistence type="inferred from homology"/>
<protein>
    <submittedName>
        <fullName evidence="6">Uncharacterized protein</fullName>
    </submittedName>
</protein>
<sequence>MRPPSLLSLTLDSALLRIAHIADLSHLPDHLVIDLFRRTLSAGKLTEKVLKLFLATGCEEIILAVQLLNIKQPLVPVLPTRKMSLEIQDNEVDIVIAALQPNLTTFFEAWRPFFSRFHIIVVKDPELAGDLQIPSGFDLKVYTKSDIDGLLGATSINFSGHSCRYFGYLVSRKKYVVSVDDNCLPAKDTGGLTVDAVHQHMVNLKTPATPFFFNTLYDPFRKGADFVRGYPFSLREGVECMLSCGLWLHNADYDPMTHVVKRNQRNTTYVDAVMTVPIGAIMPVSGINVAFNRDVLGPVMFPGLRLRKEGKHRWDTLEDVFNGLCAKVVCDRLGYGVKTGLPYVTRSDAEAGKALESLKEWEGVKVMDDVLPFFQSLKLSKDAVTVEDCVKELASIVRDKLGPQNAIFTKAADAMVEWINVWKSHGAQNDVVLPGLKLSTPDPDNTPDAVCDAAPDVEAPSLEAVAPPDGAYLISAGHNQVGQIHAVKTPSTMSEKKKTWPDKAAEETRMLAYEYPLDGSALRNPSPPESANRFQISNS</sequence>
<keyword evidence="3" id="KW-0333">Golgi apparatus</keyword>
<dbReference type="GO" id="GO:0033356">
    <property type="term" value="P:UDP-L-arabinose metabolic process"/>
    <property type="evidence" value="ECO:0007669"/>
    <property type="project" value="TreeGrafter"/>
</dbReference>
<organism evidence="6 7">
    <name type="scientific">Eragrostis curvula</name>
    <name type="common">weeping love grass</name>
    <dbReference type="NCBI Taxonomy" id="38414"/>
    <lineage>
        <taxon>Eukaryota</taxon>
        <taxon>Viridiplantae</taxon>
        <taxon>Streptophyta</taxon>
        <taxon>Embryophyta</taxon>
        <taxon>Tracheophyta</taxon>
        <taxon>Spermatophyta</taxon>
        <taxon>Magnoliopsida</taxon>
        <taxon>Liliopsida</taxon>
        <taxon>Poales</taxon>
        <taxon>Poaceae</taxon>
        <taxon>PACMAD clade</taxon>
        <taxon>Chloridoideae</taxon>
        <taxon>Eragrostideae</taxon>
        <taxon>Eragrostidinae</taxon>
        <taxon>Eragrostis</taxon>
    </lineage>
</organism>
<dbReference type="Gramene" id="TVU16434">
    <property type="protein sequence ID" value="TVU16434"/>
    <property type="gene ID" value="EJB05_39997"/>
</dbReference>
<name>A0A5J9TYG3_9POAL</name>
<dbReference type="GO" id="GO:0052691">
    <property type="term" value="F:UDP-arabinopyranose mutase activity"/>
    <property type="evidence" value="ECO:0007669"/>
    <property type="project" value="TreeGrafter"/>
</dbReference>
<reference evidence="6 7" key="1">
    <citation type="journal article" date="2019" name="Sci. Rep.">
        <title>A high-quality genome of Eragrostis curvula grass provides insights into Poaceae evolution and supports new strategies to enhance forage quality.</title>
        <authorList>
            <person name="Carballo J."/>
            <person name="Santos B.A.C.M."/>
            <person name="Zappacosta D."/>
            <person name="Garbus I."/>
            <person name="Selva J.P."/>
            <person name="Gallo C.A."/>
            <person name="Diaz A."/>
            <person name="Albertini E."/>
            <person name="Caccamo M."/>
            <person name="Echenique V."/>
        </authorList>
    </citation>
    <scope>NUCLEOTIDE SEQUENCE [LARGE SCALE GENOMIC DNA]</scope>
    <source>
        <strain evidence="7">cv. Victoria</strain>
        <tissue evidence="6">Leaf</tissue>
    </source>
</reference>
<comment type="subcellular location">
    <subcellularLocation>
        <location evidence="1">Golgi apparatus</location>
    </subcellularLocation>
</comment>
<dbReference type="GO" id="GO:0005794">
    <property type="term" value="C:Golgi apparatus"/>
    <property type="evidence" value="ECO:0007669"/>
    <property type="project" value="UniProtKB-SubCell"/>
</dbReference>
<evidence type="ECO:0000256" key="2">
    <source>
        <dbReference type="ARBA" id="ARBA00008986"/>
    </source>
</evidence>
<dbReference type="Proteomes" id="UP000324897">
    <property type="component" value="Unassembled WGS sequence"/>
</dbReference>
<dbReference type="GO" id="GO:0071555">
    <property type="term" value="P:cell wall organization"/>
    <property type="evidence" value="ECO:0007669"/>
    <property type="project" value="UniProtKB-KW"/>
</dbReference>
<accession>A0A5J9TYG3</accession>
<dbReference type="GO" id="GO:0005829">
    <property type="term" value="C:cytosol"/>
    <property type="evidence" value="ECO:0007669"/>
    <property type="project" value="TreeGrafter"/>
</dbReference>
<evidence type="ECO:0000256" key="5">
    <source>
        <dbReference type="SAM" id="MobiDB-lite"/>
    </source>
</evidence>
<keyword evidence="4" id="KW-0961">Cell wall biogenesis/degradation</keyword>
<dbReference type="OrthoDB" id="1020896at2759"/>
<dbReference type="InterPro" id="IPR037595">
    <property type="entry name" value="RGP_fam"/>
</dbReference>
<gene>
    <name evidence="6" type="ORF">EJB05_39997</name>
</gene>
<keyword evidence="7" id="KW-1185">Reference proteome</keyword>
<evidence type="ECO:0000256" key="3">
    <source>
        <dbReference type="ARBA" id="ARBA00023034"/>
    </source>
</evidence>
<dbReference type="PANTHER" id="PTHR31682:SF4">
    <property type="entry name" value="UDP-ARABINOPYRANOSE MUTASE 5-RELATED"/>
    <property type="match status" value="1"/>
</dbReference>
<comment type="caution">
    <text evidence="6">The sequence shown here is derived from an EMBL/GenBank/DDBJ whole genome shotgun (WGS) entry which is preliminary data.</text>
</comment>
<dbReference type="EMBL" id="RWGY01000031">
    <property type="protein sequence ID" value="TVU16434.1"/>
    <property type="molecule type" value="Genomic_DNA"/>
</dbReference>
<comment type="similarity">
    <text evidence="2">Belongs to the RGP family.</text>
</comment>
<evidence type="ECO:0000313" key="7">
    <source>
        <dbReference type="Proteomes" id="UP000324897"/>
    </source>
</evidence>